<keyword evidence="2" id="KW-0472">Membrane</keyword>
<proteinExistence type="predicted"/>
<feature type="region of interest" description="Disordered" evidence="1">
    <location>
        <begin position="36"/>
        <end position="56"/>
    </location>
</feature>
<feature type="domain" description="Zinc-ribbon" evidence="3">
    <location>
        <begin position="4"/>
        <end position="25"/>
    </location>
</feature>
<keyword evidence="2" id="KW-0812">Transmembrane</keyword>
<gene>
    <name evidence="4" type="ORF">KTA_17860</name>
</gene>
<evidence type="ECO:0000259" key="3">
    <source>
        <dbReference type="Pfam" id="PF13240"/>
    </source>
</evidence>
<accession>A0A455SZ17</accession>
<reference evidence="4" key="1">
    <citation type="submission" date="2018-12" db="EMBL/GenBank/DDBJ databases">
        <title>Novel natural products biosynthetic potential of the class Ktedonobacteria.</title>
        <authorList>
            <person name="Zheng Y."/>
            <person name="Saitou A."/>
            <person name="Wang C.M."/>
            <person name="Toyoda A."/>
            <person name="Minakuchi Y."/>
            <person name="Sekiguchi Y."/>
            <person name="Ueda K."/>
            <person name="Takano H."/>
            <person name="Sakai Y."/>
            <person name="Yokota A."/>
            <person name="Yabe S."/>
        </authorList>
    </citation>
    <scope>NUCLEOTIDE SEQUENCE</scope>
    <source>
        <strain evidence="4">A3-2</strain>
    </source>
</reference>
<dbReference type="EMBL" id="AP019377">
    <property type="protein sequence ID" value="BBH93587.1"/>
    <property type="molecule type" value="Genomic_DNA"/>
</dbReference>
<evidence type="ECO:0000313" key="4">
    <source>
        <dbReference type="EMBL" id="BBH93587.1"/>
    </source>
</evidence>
<dbReference type="AlphaFoldDB" id="A0A455SZ17"/>
<evidence type="ECO:0000256" key="1">
    <source>
        <dbReference type="SAM" id="MobiDB-lite"/>
    </source>
</evidence>
<evidence type="ECO:0000256" key="2">
    <source>
        <dbReference type="SAM" id="Phobius"/>
    </source>
</evidence>
<feature type="transmembrane region" description="Helical" evidence="2">
    <location>
        <begin position="132"/>
        <end position="156"/>
    </location>
</feature>
<protein>
    <recommendedName>
        <fullName evidence="3">Zinc-ribbon domain-containing protein</fullName>
    </recommendedName>
</protein>
<organism evidence="4">
    <name type="scientific">Thermogemmatispora argillosa</name>
    <dbReference type="NCBI Taxonomy" id="2045280"/>
    <lineage>
        <taxon>Bacteria</taxon>
        <taxon>Bacillati</taxon>
        <taxon>Chloroflexota</taxon>
        <taxon>Ktedonobacteria</taxon>
        <taxon>Thermogemmatisporales</taxon>
        <taxon>Thermogemmatisporaceae</taxon>
        <taxon>Thermogemmatispora</taxon>
    </lineage>
</organism>
<name>A0A455SZ17_9CHLR</name>
<keyword evidence="2" id="KW-1133">Transmembrane helix</keyword>
<dbReference type="InterPro" id="IPR026870">
    <property type="entry name" value="Zinc_ribbon_dom"/>
</dbReference>
<sequence>MQQCPYCGASVPADSHFCGSCGRPLYGAAPHEPTARASINEGQSGSPLEPTRLAGATHAPADPYQLTVPAAGAEPYGATQYGVPPYGAGPGTELAGGSVFTPPPPPGIPEYPPLYTIPTGTGGKRPQPPRRLLLIGGVVLAIVVVLAGSLVTFNLLGPGQRHPQLRISSSYHVGSLPAGATGTSLQVSGEQFASDSQVTFYLDGRPLSGVNAKTDSNGLVRVNLNVTSDWKVGQHTLTAADANNNRVQQGVTVVIVPQGQAHTPGPNGAPPDDASFKVNFTATSGSQTANGTFTVTGHPDPAGGTVCASYANGMQDDGQPHTMSGVTSNNIRYQETMVATCRGTYRGGKITYEEAVSQDTVVFETLTGPVTCNAAPHSITAEGSFVDARNLKGTVKSPSYSVTCDNGNSTSVQAGSGTWTGQLVS</sequence>
<dbReference type="Pfam" id="PF13240">
    <property type="entry name" value="Zn_Ribbon_1"/>
    <property type="match status" value="1"/>
</dbReference>